<name>A0ABR6WTI5_9FIRM</name>
<reference evidence="1 2" key="1">
    <citation type="journal article" date="2020" name="mSystems">
        <title>Defining Genomic and Predicted Metabolic Features of the Acetobacterium Genus.</title>
        <authorList>
            <person name="Ross D.E."/>
            <person name="Marshall C.W."/>
            <person name="Gulliver D."/>
            <person name="May H.D."/>
            <person name="Norman R.S."/>
        </authorList>
    </citation>
    <scope>NUCLEOTIDE SEQUENCE [LARGE SCALE GENOMIC DNA]</scope>
    <source>
        <strain evidence="1 2">DSM 8238</strain>
    </source>
</reference>
<dbReference type="EMBL" id="WJBC01000006">
    <property type="protein sequence ID" value="MBC3803929.1"/>
    <property type="molecule type" value="Genomic_DNA"/>
</dbReference>
<keyword evidence="2" id="KW-1185">Reference proteome</keyword>
<protein>
    <submittedName>
        <fullName evidence="1">Uncharacterized protein</fullName>
    </submittedName>
</protein>
<evidence type="ECO:0000313" key="2">
    <source>
        <dbReference type="Proteomes" id="UP000603234"/>
    </source>
</evidence>
<comment type="caution">
    <text evidence="1">The sequence shown here is derived from an EMBL/GenBank/DDBJ whole genome shotgun (WGS) entry which is preliminary data.</text>
</comment>
<evidence type="ECO:0000313" key="1">
    <source>
        <dbReference type="EMBL" id="MBC3803929.1"/>
    </source>
</evidence>
<dbReference type="RefSeq" id="WP_186841819.1">
    <property type="nucleotide sequence ID" value="NZ_WJBC01000006.1"/>
</dbReference>
<dbReference type="Proteomes" id="UP000603234">
    <property type="component" value="Unassembled WGS sequence"/>
</dbReference>
<proteinExistence type="predicted"/>
<accession>A0ABR6WTI5</accession>
<gene>
    <name evidence="1" type="ORF">GH808_05695</name>
</gene>
<sequence>MKKKKKQRSGKGPRGELTDAAYLKRLMHLQRELHALQDYQAIALCGNDLSVHVFRGIEQLAAAAGAPVTAMPRDCCDYPLELSFFHEGVTFYQLKSAASLREQSRLAPADGKSPRRVSASFLVRE</sequence>
<organism evidence="1 2">
    <name type="scientific">Acetobacterium fimetarium</name>
    <dbReference type="NCBI Taxonomy" id="52691"/>
    <lineage>
        <taxon>Bacteria</taxon>
        <taxon>Bacillati</taxon>
        <taxon>Bacillota</taxon>
        <taxon>Clostridia</taxon>
        <taxon>Eubacteriales</taxon>
        <taxon>Eubacteriaceae</taxon>
        <taxon>Acetobacterium</taxon>
    </lineage>
</organism>